<protein>
    <submittedName>
        <fullName evidence="1">Uncharacterized protein</fullName>
    </submittedName>
</protein>
<name>X1CVK3_9ZZZZ</name>
<evidence type="ECO:0000313" key="1">
    <source>
        <dbReference type="EMBL" id="GAH00135.1"/>
    </source>
</evidence>
<dbReference type="EMBL" id="BART01029346">
    <property type="protein sequence ID" value="GAH00135.1"/>
    <property type="molecule type" value="Genomic_DNA"/>
</dbReference>
<feature type="non-terminal residue" evidence="1">
    <location>
        <position position="105"/>
    </location>
</feature>
<gene>
    <name evidence="1" type="ORF">S01H4_51520</name>
</gene>
<accession>X1CVK3</accession>
<sequence length="105" mass="11296">MRRMGLVLVVVIVLLATVVSGVESTSRILNEGESLTIVEWSQDIDGKVEFDAGADYPFVVNVVSNGEVLFEQRGDYLGGGGYAMSNRFDYQANASYALVIVNDGG</sequence>
<proteinExistence type="predicted"/>
<reference evidence="1" key="1">
    <citation type="journal article" date="2014" name="Front. Microbiol.">
        <title>High frequency of phylogenetically diverse reductive dehalogenase-homologous genes in deep subseafloor sedimentary metagenomes.</title>
        <authorList>
            <person name="Kawai M."/>
            <person name="Futagami T."/>
            <person name="Toyoda A."/>
            <person name="Takaki Y."/>
            <person name="Nishi S."/>
            <person name="Hori S."/>
            <person name="Arai W."/>
            <person name="Tsubouchi T."/>
            <person name="Morono Y."/>
            <person name="Uchiyama I."/>
            <person name="Ito T."/>
            <person name="Fujiyama A."/>
            <person name="Inagaki F."/>
            <person name="Takami H."/>
        </authorList>
    </citation>
    <scope>NUCLEOTIDE SEQUENCE</scope>
    <source>
        <strain evidence="1">Expedition CK06-06</strain>
    </source>
</reference>
<organism evidence="1">
    <name type="scientific">marine sediment metagenome</name>
    <dbReference type="NCBI Taxonomy" id="412755"/>
    <lineage>
        <taxon>unclassified sequences</taxon>
        <taxon>metagenomes</taxon>
        <taxon>ecological metagenomes</taxon>
    </lineage>
</organism>
<dbReference type="AlphaFoldDB" id="X1CVK3"/>
<comment type="caution">
    <text evidence="1">The sequence shown here is derived from an EMBL/GenBank/DDBJ whole genome shotgun (WGS) entry which is preliminary data.</text>
</comment>